<protein>
    <recommendedName>
        <fullName evidence="2">HTH LytTR-type domain-containing protein</fullName>
    </recommendedName>
</protein>
<dbReference type="GO" id="GO:0003677">
    <property type="term" value="F:DNA binding"/>
    <property type="evidence" value="ECO:0007669"/>
    <property type="project" value="InterPro"/>
</dbReference>
<comment type="caution">
    <text evidence="3">The sequence shown here is derived from an EMBL/GenBank/DDBJ whole genome shotgun (WGS) entry which is preliminary data.</text>
</comment>
<feature type="transmembrane region" description="Helical" evidence="1">
    <location>
        <begin position="72"/>
        <end position="90"/>
    </location>
</feature>
<proteinExistence type="predicted"/>
<dbReference type="PANTHER" id="PTHR37299:SF1">
    <property type="entry name" value="STAGE 0 SPORULATION PROTEIN A HOMOLOG"/>
    <property type="match status" value="1"/>
</dbReference>
<feature type="transmembrane region" description="Helical" evidence="1">
    <location>
        <begin position="35"/>
        <end position="52"/>
    </location>
</feature>
<name>R7ZMI5_9BACT</name>
<dbReference type="InterPro" id="IPR007492">
    <property type="entry name" value="LytTR_DNA-bd_dom"/>
</dbReference>
<dbReference type="EMBL" id="AQHR01000109">
    <property type="protein sequence ID" value="EON75311.1"/>
    <property type="molecule type" value="Genomic_DNA"/>
</dbReference>
<dbReference type="AlphaFoldDB" id="R7ZMI5"/>
<feature type="transmembrane region" description="Helical" evidence="1">
    <location>
        <begin position="135"/>
        <end position="159"/>
    </location>
</feature>
<dbReference type="InterPro" id="IPR046947">
    <property type="entry name" value="LytR-like"/>
</dbReference>
<organism evidence="3 4">
    <name type="scientific">Lunatimonas lonarensis</name>
    <dbReference type="NCBI Taxonomy" id="1232681"/>
    <lineage>
        <taxon>Bacteria</taxon>
        <taxon>Pseudomonadati</taxon>
        <taxon>Bacteroidota</taxon>
        <taxon>Cytophagia</taxon>
        <taxon>Cytophagales</taxon>
        <taxon>Cyclobacteriaceae</taxon>
    </lineage>
</organism>
<feature type="transmembrane region" description="Helical" evidence="1">
    <location>
        <begin position="102"/>
        <end position="123"/>
    </location>
</feature>
<keyword evidence="1" id="KW-0812">Transmembrane</keyword>
<gene>
    <name evidence="3" type="ORF">ADIS_4224</name>
</gene>
<evidence type="ECO:0000256" key="1">
    <source>
        <dbReference type="SAM" id="Phobius"/>
    </source>
</evidence>
<dbReference type="STRING" id="1232681.ADIS_4224"/>
<feature type="domain" description="HTH LytTR-type" evidence="2">
    <location>
        <begin position="181"/>
        <end position="288"/>
    </location>
</feature>
<dbReference type="Proteomes" id="UP000013909">
    <property type="component" value="Unassembled WGS sequence"/>
</dbReference>
<reference evidence="3 4" key="1">
    <citation type="submission" date="2013-02" db="EMBL/GenBank/DDBJ databases">
        <title>A novel strain isolated from Lonar lake, Maharashtra, India.</title>
        <authorList>
            <person name="Singh A."/>
        </authorList>
    </citation>
    <scope>NUCLEOTIDE SEQUENCE [LARGE SCALE GENOMIC DNA]</scope>
    <source>
        <strain evidence="3 4">AK24</strain>
    </source>
</reference>
<keyword evidence="1" id="KW-1133">Transmembrane helix</keyword>
<sequence>MPGSNSYFLNFRFMYQISKFLSLPFDLLQNTREKVLLIGACAAFTILFINLYTPFNIDQWEPDQGFSQFLRLSGFGVIGGVFLAFSQLLVKPLLVKGNTRIIHFVYWVLCEVTLLALLFHVLYGSGDSGFFREYFISFKYTFLGLLIPYTLALCFIWIFRKKEEEKNEPKSPVFSSSLIHFKDEYGNNRLALKLSSILFIEAADNYSTIYYADDGTVKKEILRNSLKGLSEQLKDLPIKRCHRSYLVNTQNVKMVKKTSGKVSLILECTTTVVPVSRKFIPEFDHLFA</sequence>
<keyword evidence="4" id="KW-1185">Reference proteome</keyword>
<evidence type="ECO:0000259" key="2">
    <source>
        <dbReference type="PROSITE" id="PS50930"/>
    </source>
</evidence>
<dbReference type="Gene3D" id="2.40.50.1020">
    <property type="entry name" value="LytTr DNA-binding domain"/>
    <property type="match status" value="1"/>
</dbReference>
<dbReference type="GO" id="GO:0000156">
    <property type="term" value="F:phosphorelay response regulator activity"/>
    <property type="evidence" value="ECO:0007669"/>
    <property type="project" value="InterPro"/>
</dbReference>
<dbReference type="PANTHER" id="PTHR37299">
    <property type="entry name" value="TRANSCRIPTIONAL REGULATOR-RELATED"/>
    <property type="match status" value="1"/>
</dbReference>
<dbReference type="SMART" id="SM00850">
    <property type="entry name" value="LytTR"/>
    <property type="match status" value="1"/>
</dbReference>
<evidence type="ECO:0000313" key="3">
    <source>
        <dbReference type="EMBL" id="EON75311.1"/>
    </source>
</evidence>
<keyword evidence="1" id="KW-0472">Membrane</keyword>
<dbReference type="PROSITE" id="PS50930">
    <property type="entry name" value="HTH_LYTTR"/>
    <property type="match status" value="1"/>
</dbReference>
<accession>R7ZMI5</accession>
<evidence type="ECO:0000313" key="4">
    <source>
        <dbReference type="Proteomes" id="UP000013909"/>
    </source>
</evidence>
<dbReference type="Pfam" id="PF04397">
    <property type="entry name" value="LytTR"/>
    <property type="match status" value="1"/>
</dbReference>